<keyword evidence="2" id="KW-1185">Reference proteome</keyword>
<proteinExistence type="predicted"/>
<evidence type="ECO:0000313" key="2">
    <source>
        <dbReference type="Proteomes" id="UP000828941"/>
    </source>
</evidence>
<reference evidence="1 2" key="1">
    <citation type="journal article" date="2022" name="DNA Res.">
        <title>Chromosomal-level genome assembly of the orchid tree Bauhinia variegata (Leguminosae; Cercidoideae) supports the allotetraploid origin hypothesis of Bauhinia.</title>
        <authorList>
            <person name="Zhong Y."/>
            <person name="Chen Y."/>
            <person name="Zheng D."/>
            <person name="Pang J."/>
            <person name="Liu Y."/>
            <person name="Luo S."/>
            <person name="Meng S."/>
            <person name="Qian L."/>
            <person name="Wei D."/>
            <person name="Dai S."/>
            <person name="Zhou R."/>
        </authorList>
    </citation>
    <scope>NUCLEOTIDE SEQUENCE [LARGE SCALE GENOMIC DNA]</scope>
    <source>
        <strain evidence="1">BV-YZ2020</strain>
    </source>
</reference>
<accession>A0ACB9NN97</accession>
<gene>
    <name evidence="1" type="ORF">L6164_016236</name>
</gene>
<evidence type="ECO:0000313" key="1">
    <source>
        <dbReference type="EMBL" id="KAI4337868.1"/>
    </source>
</evidence>
<protein>
    <submittedName>
        <fullName evidence="1">Uncharacterized protein</fullName>
    </submittedName>
</protein>
<organism evidence="1 2">
    <name type="scientific">Bauhinia variegata</name>
    <name type="common">Purple orchid tree</name>
    <name type="synonym">Phanera variegata</name>
    <dbReference type="NCBI Taxonomy" id="167791"/>
    <lineage>
        <taxon>Eukaryota</taxon>
        <taxon>Viridiplantae</taxon>
        <taxon>Streptophyta</taxon>
        <taxon>Embryophyta</taxon>
        <taxon>Tracheophyta</taxon>
        <taxon>Spermatophyta</taxon>
        <taxon>Magnoliopsida</taxon>
        <taxon>eudicotyledons</taxon>
        <taxon>Gunneridae</taxon>
        <taxon>Pentapetalae</taxon>
        <taxon>rosids</taxon>
        <taxon>fabids</taxon>
        <taxon>Fabales</taxon>
        <taxon>Fabaceae</taxon>
        <taxon>Cercidoideae</taxon>
        <taxon>Cercideae</taxon>
        <taxon>Bauhiniinae</taxon>
        <taxon>Bauhinia</taxon>
    </lineage>
</organism>
<sequence length="498" mass="55954">MGIINNLYGYRIDDPADEDYQLFLDEELACMSKKGIKRECEGSNSGKEKTGSPAEYGNNLKSEGVVTGKERKSMLVGQKLHVSDGLNRANITPTSHVSCVAGHKVNIGLDCDLADKDYQQYLDSHMVDDENLARMCVKRKCDSNNSGRAKTQSPIESGKNLMSDVAGKEEKSMLVGQNLQVSNGVIGVNKTPSSHVSCLDRHRSNIELECDLADEDYQQYLDSHMVDDENLARISEKGIKRKCERSNSGRAKTQSPTESGKDLKSEGDVAAKEGKFSFLGQNLQVSDCIILPSNDRSCSNISNVAMCKCRNEVQCDSEDEDYQEYLSSGIDGENVDDCSSSDSELVIMDSDPYHENTPFISSKTYDSSWFADEGNYGDNWLVSANQDSQFRKGLTDILERPYDQGEYERYWQEITCQKPKERHRETRSGKIESCPVTGANKSYLELHKDLKKAIDGAKEQHMVLLYLRGFFYWLEHLTQEGSFRPWLDASCLEMLTKM</sequence>
<comment type="caution">
    <text evidence="1">The sequence shown here is derived from an EMBL/GenBank/DDBJ whole genome shotgun (WGS) entry which is preliminary data.</text>
</comment>
<dbReference type="Proteomes" id="UP000828941">
    <property type="component" value="Chromosome 6"/>
</dbReference>
<name>A0ACB9NN97_BAUVA</name>
<dbReference type="EMBL" id="CM039431">
    <property type="protein sequence ID" value="KAI4337868.1"/>
    <property type="molecule type" value="Genomic_DNA"/>
</dbReference>